<keyword evidence="2" id="KW-1185">Reference proteome</keyword>
<dbReference type="RefSeq" id="WP_231484499.1">
    <property type="nucleotide sequence ID" value="NZ_BAAAZO010000010.1"/>
</dbReference>
<accession>A0ABP7AB70</accession>
<evidence type="ECO:0000313" key="2">
    <source>
        <dbReference type="Proteomes" id="UP001501074"/>
    </source>
</evidence>
<dbReference type="EMBL" id="BAAAZO010000010">
    <property type="protein sequence ID" value="GAA3628678.1"/>
    <property type="molecule type" value="Genomic_DNA"/>
</dbReference>
<evidence type="ECO:0000313" key="1">
    <source>
        <dbReference type="EMBL" id="GAA3628678.1"/>
    </source>
</evidence>
<reference evidence="2" key="1">
    <citation type="journal article" date="2019" name="Int. J. Syst. Evol. Microbiol.">
        <title>The Global Catalogue of Microorganisms (GCM) 10K type strain sequencing project: providing services to taxonomists for standard genome sequencing and annotation.</title>
        <authorList>
            <consortium name="The Broad Institute Genomics Platform"/>
            <consortium name="The Broad Institute Genome Sequencing Center for Infectious Disease"/>
            <person name="Wu L."/>
            <person name="Ma J."/>
        </authorList>
    </citation>
    <scope>NUCLEOTIDE SEQUENCE [LARGE SCALE GENOMIC DNA]</scope>
    <source>
        <strain evidence="2">JCM 16902</strain>
    </source>
</reference>
<proteinExistence type="predicted"/>
<organism evidence="1 2">
    <name type="scientific">Kineosporia mesophila</name>
    <dbReference type="NCBI Taxonomy" id="566012"/>
    <lineage>
        <taxon>Bacteria</taxon>
        <taxon>Bacillati</taxon>
        <taxon>Actinomycetota</taxon>
        <taxon>Actinomycetes</taxon>
        <taxon>Kineosporiales</taxon>
        <taxon>Kineosporiaceae</taxon>
        <taxon>Kineosporia</taxon>
    </lineage>
</organism>
<comment type="caution">
    <text evidence="1">The sequence shown here is derived from an EMBL/GenBank/DDBJ whole genome shotgun (WGS) entry which is preliminary data.</text>
</comment>
<sequence>MNIETELRAALADEVRFTVGVGDPYPAVAEHISRRRRTGRIRAAGTAAAVLAAVGVEMMSRAHTDRLIPASTIPLDELRQSPLRGSLAQNQKFVDAMRSKVSTDGKAEILYASDIGNWSLVMAFNPHSLGGAPSLLWFSGARGTSASGMEKNPGELAEPGGSSFYAAGDNGAGAAVVVGPVGYTASVSSGNNTRYTPEGTVEQYVAAATGKEGSGLVEAVLPMQPAPPTLTGQLTRDGKAFGAAYGVNNWSESGVSNAKYVAKVRAALGGRTFAEERLAGWLKDSLDRARLPLKSTDLTVRWVGTHQGRQAALFTV</sequence>
<name>A0ABP7AB70_9ACTN</name>
<protein>
    <submittedName>
        <fullName evidence="1">Uncharacterized protein</fullName>
    </submittedName>
</protein>
<dbReference type="Proteomes" id="UP001501074">
    <property type="component" value="Unassembled WGS sequence"/>
</dbReference>
<gene>
    <name evidence="1" type="ORF">GCM10022223_52660</name>
</gene>